<keyword evidence="2" id="KW-0472">Membrane</keyword>
<sequence length="273" mass="29196">MLHCIWRQSSRLAGGSRMGADAYDMIECPACHLTVRAQPRCEICGSPMPTVAPEAFEPDLAPEPDGDDPEARADLPELEPVDEIPPAASAPADAQTPASDAILEDSRPDGGRQPDPLPVPEPVVVRQQKTPPPPAPLGPPPFPATGKPSANAITRRLFTDFEFKGRMAKRAYWRMFAWRAAAALIGALLIALDEDVQYGEAGTLAILAFVAVVVIAVSGLAEASRRLHDTGKPGLWNLLVLIPYVGFLPLLYLLAQDGQPHDNPYGPPPAAEV</sequence>
<dbReference type="Pfam" id="PF05656">
    <property type="entry name" value="DUF805"/>
    <property type="match status" value="1"/>
</dbReference>
<dbReference type="Proteomes" id="UP000306147">
    <property type="component" value="Unassembled WGS sequence"/>
</dbReference>
<gene>
    <name evidence="3" type="ORF">E5A73_11875</name>
</gene>
<feature type="compositionally biased region" description="Low complexity" evidence="1">
    <location>
        <begin position="85"/>
        <end position="101"/>
    </location>
</feature>
<evidence type="ECO:0000256" key="1">
    <source>
        <dbReference type="SAM" id="MobiDB-lite"/>
    </source>
</evidence>
<dbReference type="AlphaFoldDB" id="A0A4S1XCZ0"/>
<protein>
    <submittedName>
        <fullName evidence="3">DUF805 domain-containing protein</fullName>
    </submittedName>
</protein>
<dbReference type="EMBL" id="SRXT01000004">
    <property type="protein sequence ID" value="TGX53527.1"/>
    <property type="molecule type" value="Genomic_DNA"/>
</dbReference>
<feature type="compositionally biased region" description="Pro residues" evidence="1">
    <location>
        <begin position="130"/>
        <end position="143"/>
    </location>
</feature>
<dbReference type="PANTHER" id="PTHR34980">
    <property type="entry name" value="INNER MEMBRANE PROTEIN-RELATED-RELATED"/>
    <property type="match status" value="1"/>
</dbReference>
<feature type="transmembrane region" description="Helical" evidence="2">
    <location>
        <begin position="204"/>
        <end position="223"/>
    </location>
</feature>
<feature type="region of interest" description="Disordered" evidence="1">
    <location>
        <begin position="52"/>
        <end position="146"/>
    </location>
</feature>
<dbReference type="OrthoDB" id="9812349at2"/>
<organism evidence="3 4">
    <name type="scientific">Sphingomonas gei</name>
    <dbReference type="NCBI Taxonomy" id="1395960"/>
    <lineage>
        <taxon>Bacteria</taxon>
        <taxon>Pseudomonadati</taxon>
        <taxon>Pseudomonadota</taxon>
        <taxon>Alphaproteobacteria</taxon>
        <taxon>Sphingomonadales</taxon>
        <taxon>Sphingomonadaceae</taxon>
        <taxon>Sphingomonas</taxon>
    </lineage>
</organism>
<evidence type="ECO:0000256" key="2">
    <source>
        <dbReference type="SAM" id="Phobius"/>
    </source>
</evidence>
<evidence type="ECO:0000313" key="3">
    <source>
        <dbReference type="EMBL" id="TGX53527.1"/>
    </source>
</evidence>
<evidence type="ECO:0000313" key="4">
    <source>
        <dbReference type="Proteomes" id="UP000306147"/>
    </source>
</evidence>
<dbReference type="InterPro" id="IPR008523">
    <property type="entry name" value="DUF805"/>
</dbReference>
<name>A0A4S1XCZ0_9SPHN</name>
<reference evidence="3 4" key="1">
    <citation type="submission" date="2019-04" db="EMBL/GenBank/DDBJ databases">
        <title>Sphingomonas psychrotolerans sp. nov., isolated from soil in the Tianshan Mountains, Xinjiang, China.</title>
        <authorList>
            <person name="Luo Y."/>
            <person name="Sheng H."/>
        </authorList>
    </citation>
    <scope>NUCLEOTIDE SEQUENCE [LARGE SCALE GENOMIC DNA]</scope>
    <source>
        <strain evidence="3 4">ZFGT-11</strain>
    </source>
</reference>
<feature type="transmembrane region" description="Helical" evidence="2">
    <location>
        <begin position="235"/>
        <end position="255"/>
    </location>
</feature>
<feature type="transmembrane region" description="Helical" evidence="2">
    <location>
        <begin position="171"/>
        <end position="192"/>
    </location>
</feature>
<keyword evidence="2" id="KW-1133">Transmembrane helix</keyword>
<keyword evidence="4" id="KW-1185">Reference proteome</keyword>
<comment type="caution">
    <text evidence="3">The sequence shown here is derived from an EMBL/GenBank/DDBJ whole genome shotgun (WGS) entry which is preliminary data.</text>
</comment>
<dbReference type="PANTHER" id="PTHR34980:SF2">
    <property type="entry name" value="INNER MEMBRANE PROTEIN YHAH-RELATED"/>
    <property type="match status" value="1"/>
</dbReference>
<feature type="compositionally biased region" description="Acidic residues" evidence="1">
    <location>
        <begin position="56"/>
        <end position="68"/>
    </location>
</feature>
<proteinExistence type="predicted"/>
<keyword evidence="2" id="KW-0812">Transmembrane</keyword>
<accession>A0A4S1XCZ0</accession>
<dbReference type="GO" id="GO:0005886">
    <property type="term" value="C:plasma membrane"/>
    <property type="evidence" value="ECO:0007669"/>
    <property type="project" value="TreeGrafter"/>
</dbReference>